<dbReference type="EMBL" id="JJQZ01000040">
    <property type="protein sequence ID" value="KKH98279.1"/>
    <property type="molecule type" value="Genomic_DNA"/>
</dbReference>
<evidence type="ECO:0000313" key="38">
    <source>
        <dbReference type="Proteomes" id="UP000034064"/>
    </source>
</evidence>
<dbReference type="Proteomes" id="UP000034842">
    <property type="component" value="Unassembled WGS sequence"/>
</dbReference>
<dbReference type="Proteomes" id="UP000034450">
    <property type="component" value="Unassembled WGS sequence"/>
</dbReference>
<evidence type="ECO:0000313" key="15">
    <source>
        <dbReference type="EMBL" id="KKH20503.1"/>
    </source>
</evidence>
<dbReference type="EMBL" id="JJQG01000098">
    <property type="protein sequence ID" value="KKH37963.1"/>
    <property type="molecule type" value="Genomic_DNA"/>
</dbReference>
<dbReference type="Proteomes" id="UP000034820">
    <property type="component" value="Unassembled WGS sequence"/>
</dbReference>
<evidence type="ECO:0000313" key="2">
    <source>
        <dbReference type="EMBL" id="KKG13698.1"/>
    </source>
</evidence>
<evidence type="ECO:0000313" key="54">
    <source>
        <dbReference type="Proteomes" id="UP000034758"/>
    </source>
</evidence>
<evidence type="ECO:0000313" key="21">
    <source>
        <dbReference type="EMBL" id="KKH46800.1"/>
    </source>
</evidence>
<evidence type="ECO:0000313" key="6">
    <source>
        <dbReference type="EMBL" id="KKG46816.1"/>
    </source>
</evidence>
<dbReference type="EMBL" id="JJQN01000068">
    <property type="protein sequence ID" value="KKH60824.1"/>
    <property type="molecule type" value="Genomic_DNA"/>
</dbReference>
<evidence type="ECO:0000313" key="56">
    <source>
        <dbReference type="Proteomes" id="UP000034842"/>
    </source>
</evidence>
<evidence type="ECO:0000313" key="26">
    <source>
        <dbReference type="EMBL" id="KKH70231.1"/>
    </source>
</evidence>
<evidence type="ECO:0000313" key="35">
    <source>
        <dbReference type="Proteomes" id="UP000033987"/>
    </source>
</evidence>
<evidence type="ECO:0000313" key="5">
    <source>
        <dbReference type="EMBL" id="KKG45611.1"/>
    </source>
</evidence>
<dbReference type="Proteomes" id="UP000034950">
    <property type="component" value="Unassembled WGS sequence"/>
</dbReference>
<dbReference type="Proteomes" id="UP000034577">
    <property type="component" value="Unassembled WGS sequence"/>
</dbReference>
<evidence type="ECO:0000313" key="3">
    <source>
        <dbReference type="EMBL" id="KKG28533.1"/>
    </source>
</evidence>
<accession>A0A0F8EFV8</accession>
<evidence type="ECO:0000313" key="40">
    <source>
        <dbReference type="Proteomes" id="UP000034232"/>
    </source>
</evidence>
<dbReference type="Proteomes" id="UP000033987">
    <property type="component" value="Unassembled WGS sequence"/>
</dbReference>
<dbReference type="EMBL" id="JJRB01000040">
    <property type="protein sequence ID" value="KKI04937.1"/>
    <property type="molecule type" value="Genomic_DNA"/>
</dbReference>
<dbReference type="EMBL" id="JJOT01000135">
    <property type="protein sequence ID" value="KKF97757.1"/>
    <property type="molecule type" value="Genomic_DNA"/>
</dbReference>
<proteinExistence type="predicted"/>
<dbReference type="EMBL" id="JJQI01000117">
    <property type="protein sequence ID" value="KKH35712.1"/>
    <property type="molecule type" value="Genomic_DNA"/>
</dbReference>
<evidence type="ECO:0000313" key="22">
    <source>
        <dbReference type="EMBL" id="KKH53495.1"/>
    </source>
</evidence>
<dbReference type="EMBL" id="JJQH01000123">
    <property type="protein sequence ID" value="KKH38624.1"/>
    <property type="molecule type" value="Genomic_DNA"/>
</dbReference>
<evidence type="ECO:0000313" key="33">
    <source>
        <dbReference type="Proteomes" id="UP000033878"/>
    </source>
</evidence>
<dbReference type="Proteomes" id="UP000034253">
    <property type="component" value="Unassembled WGS sequence"/>
</dbReference>
<dbReference type="EMBL" id="JJQM01000109">
    <property type="protein sequence ID" value="KKH53831.1"/>
    <property type="molecule type" value="Genomic_DNA"/>
</dbReference>
<evidence type="ECO:0000313" key="37">
    <source>
        <dbReference type="Proteomes" id="UP000034047"/>
    </source>
</evidence>
<dbReference type="RefSeq" id="WP_048038044.1">
    <property type="nucleotide sequence ID" value="NZ_CP187260.1"/>
</dbReference>
<dbReference type="Proteomes" id="UP000034944">
    <property type="component" value="Unassembled WGS sequence"/>
</dbReference>
<evidence type="ECO:0000313" key="1">
    <source>
        <dbReference type="EMBL" id="KKF97757.1"/>
    </source>
</evidence>
<reference evidence="32 33" key="1">
    <citation type="journal article" date="2015" name="ISME J.">
        <title>Genomic and phenotypic differentiation among Methanosarcina mazei populations from Columbia River sediment.</title>
        <authorList>
            <person name="Youngblut N.D."/>
            <person name="Wirth J.S."/>
            <person name="Henriksen J.R."/>
            <person name="Smith M."/>
            <person name="Simon H."/>
            <person name="Metcalf W.W."/>
            <person name="Whitaker R.J."/>
        </authorList>
    </citation>
    <scope>NUCLEOTIDE SEQUENCE [LARGE SCALE GENOMIC DNA]</scope>
    <source>
        <strain evidence="14 38">1.F.A.1A.3</strain>
        <strain evidence="16 53">1.F.A.1B.3</strain>
        <strain evidence="15 35">1.F.A.1B.4</strain>
        <strain evidence="17 44">1.H.A.0.1</strain>
        <strain evidence="19 54">1.H.A.1A.1</strain>
        <strain evidence="20 36">1.H.A.1A.3</strain>
        <strain evidence="18 51">1.H.A.1A.4</strain>
        <strain evidence="21 32">1.H.A.1A.6</strain>
        <strain evidence="22 43">1.H.A.2.1</strain>
        <strain evidence="23 40">1.H.A.2.3</strain>
        <strain evidence="24 46">1.H.A.2.6</strain>
        <strain evidence="25 52">1.H.A.2.7</strain>
        <strain evidence="26">1.H.A.2.8</strain>
        <strain evidence="27 58">1.H.M.1A.1</strain>
        <strain evidence="28 56">1.H.M.1A.3</strain>
        <strain evidence="29 59">1.H.M.2.3</strain>
        <strain evidence="30 57">1.H.T.2.1</strain>
        <strain evidence="31 47">1.H.T.2.5</strain>
        <strain evidence="1 49">2.F.T.0.2</strain>
        <strain evidence="2 37">2.F.T.2.6</strain>
        <strain evidence="3 33">3.F.A.1A.3</strain>
        <strain evidence="4 48">3.F.A.2.12</strain>
        <strain evidence="6 50">3.F.A.2.3</strain>
        <strain evidence="5 39">3.F.A.2.5</strain>
        <strain evidence="7 41">3.F.A.2.7</strain>
        <strain evidence="8 34">3.H.A.2.5</strain>
        <strain evidence="9 61">3.H.A.2.6</strain>
        <strain evidence="10 42">3.H.M.1B.5</strain>
        <strain evidence="12 45">3.H.M.2.7</strain>
        <strain evidence="11 55">3.H.T.1A.1</strain>
        <strain evidence="13 60">3.H.T.1A.2</strain>
    </source>
</reference>
<evidence type="ECO:0000313" key="41">
    <source>
        <dbReference type="Proteomes" id="UP000034243"/>
    </source>
</evidence>
<evidence type="ECO:0000313" key="25">
    <source>
        <dbReference type="EMBL" id="KKH62267.1"/>
    </source>
</evidence>
<protein>
    <submittedName>
        <fullName evidence="2">Uncharacterized protein</fullName>
    </submittedName>
</protein>
<evidence type="ECO:0000313" key="23">
    <source>
        <dbReference type="EMBL" id="KKH53831.1"/>
    </source>
</evidence>
<evidence type="ECO:0000313" key="57">
    <source>
        <dbReference type="Proteomes" id="UP000034872"/>
    </source>
</evidence>
<evidence type="ECO:0000313" key="29">
    <source>
        <dbReference type="EMBL" id="KKH85882.1"/>
    </source>
</evidence>
<dbReference type="EMBL" id="JJQP01000029">
    <property type="protein sequence ID" value="KKH70231.1"/>
    <property type="molecule type" value="Genomic_DNA"/>
</dbReference>
<dbReference type="PATRIC" id="fig|2209.39.peg.1782"/>
<dbReference type="EMBL" id="JJQB01000023">
    <property type="protein sequence ID" value="KKH22836.1"/>
    <property type="molecule type" value="Genomic_DNA"/>
</dbReference>
<dbReference type="EMBL" id="JJQR01000071">
    <property type="protein sequence ID" value="KKH75713.1"/>
    <property type="molecule type" value="Genomic_DNA"/>
</dbReference>
<dbReference type="GeneID" id="300254485"/>
<dbReference type="Proteomes" id="UP000034232">
    <property type="component" value="Unassembled WGS sequence"/>
</dbReference>
<dbReference type="EMBL" id="JJQF01000113">
    <property type="protein sequence ID" value="KKH28382.1"/>
    <property type="molecule type" value="Genomic_DNA"/>
</dbReference>
<dbReference type="Proteomes" id="UP000033878">
    <property type="component" value="Unassembled WGS sequence"/>
</dbReference>
<dbReference type="EMBL" id="JJPF01000024">
    <property type="protein sequence ID" value="KKG45611.1"/>
    <property type="molecule type" value="Genomic_DNA"/>
</dbReference>
<evidence type="ECO:0000313" key="32">
    <source>
        <dbReference type="Proteomes" id="UP000033864"/>
    </source>
</evidence>
<dbReference type="Proteomes" id="UP000034597">
    <property type="component" value="Unassembled WGS sequence"/>
</dbReference>
<dbReference type="Proteomes" id="UP000034338">
    <property type="component" value="Unassembled WGS sequence"/>
</dbReference>
<dbReference type="EMBL" id="JJPR01000117">
    <property type="protein sequence ID" value="KKG84759.1"/>
    <property type="molecule type" value="Genomic_DNA"/>
</dbReference>
<evidence type="ECO:0000313" key="49">
    <source>
        <dbReference type="Proteomes" id="UP000034597"/>
    </source>
</evidence>
<dbReference type="Proteomes" id="UP000034243">
    <property type="component" value="Unassembled WGS sequence"/>
</dbReference>
<organism evidence="2 37">
    <name type="scientific">Methanosarcina mazei</name>
    <name type="common">Methanosarcina frisia</name>
    <dbReference type="NCBI Taxonomy" id="2209"/>
    <lineage>
        <taxon>Archaea</taxon>
        <taxon>Methanobacteriati</taxon>
        <taxon>Methanobacteriota</taxon>
        <taxon>Stenosarchaea group</taxon>
        <taxon>Methanomicrobia</taxon>
        <taxon>Methanosarcinales</taxon>
        <taxon>Methanosarcinaceae</taxon>
        <taxon>Methanosarcina</taxon>
    </lineage>
</organism>
<dbReference type="EMBL" id="JJPW01000046">
    <property type="protein sequence ID" value="KKH01546.1"/>
    <property type="molecule type" value="Genomic_DNA"/>
</dbReference>
<evidence type="ECO:0000313" key="43">
    <source>
        <dbReference type="Proteomes" id="UP000034259"/>
    </source>
</evidence>
<evidence type="ECO:0000313" key="51">
    <source>
        <dbReference type="Proteomes" id="UP000034672"/>
    </source>
</evidence>
<dbReference type="EMBL" id="JJPQ01000092">
    <property type="protein sequence ID" value="KKG81364.1"/>
    <property type="molecule type" value="Genomic_DNA"/>
</dbReference>
<dbReference type="Proteomes" id="UP000034667">
    <property type="component" value="Unassembled WGS sequence"/>
</dbReference>
<dbReference type="Proteomes" id="UP000033889">
    <property type="component" value="Unassembled WGS sequence"/>
</dbReference>
<dbReference type="EMBL" id="JJQT01000099">
    <property type="protein sequence ID" value="KKH79399.1"/>
    <property type="molecule type" value="Genomic_DNA"/>
</dbReference>
<comment type="caution">
    <text evidence="2">The sequence shown here is derived from an EMBL/GenBank/DDBJ whole genome shotgun (WGS) entry which is preliminary data.</text>
</comment>
<dbReference type="Proteomes" id="UP000034259">
    <property type="component" value="Unassembled WGS sequence"/>
</dbReference>
<evidence type="ECO:0000313" key="52">
    <source>
        <dbReference type="Proteomes" id="UP000034692"/>
    </source>
</evidence>
<evidence type="ECO:0000313" key="55">
    <source>
        <dbReference type="Proteomes" id="UP000034820"/>
    </source>
</evidence>
<evidence type="ECO:0000313" key="46">
    <source>
        <dbReference type="Proteomes" id="UP000034450"/>
    </source>
</evidence>
<evidence type="ECO:0000313" key="31">
    <source>
        <dbReference type="EMBL" id="KKI04937.1"/>
    </source>
</evidence>
<dbReference type="EMBL" id="JJPX01000134">
    <property type="protein sequence ID" value="KKH07545.1"/>
    <property type="molecule type" value="Genomic_DNA"/>
</dbReference>
<evidence type="ECO:0000313" key="4">
    <source>
        <dbReference type="EMBL" id="KKG40861.1"/>
    </source>
</evidence>
<dbReference type="Proteomes" id="UP000034758">
    <property type="component" value="Unassembled WGS sequence"/>
</dbReference>
<evidence type="ECO:0000313" key="10">
    <source>
        <dbReference type="EMBL" id="KKH01546.1"/>
    </source>
</evidence>
<dbReference type="Proteomes" id="UP000034937">
    <property type="component" value="Unassembled WGS sequence"/>
</dbReference>
<dbReference type="EMBL" id="JJQJ01000154">
    <property type="protein sequence ID" value="KKH46800.1"/>
    <property type="molecule type" value="Genomic_DNA"/>
</dbReference>
<evidence type="ECO:0000313" key="47">
    <source>
        <dbReference type="Proteomes" id="UP000034547"/>
    </source>
</evidence>
<evidence type="ECO:0000313" key="13">
    <source>
        <dbReference type="EMBL" id="KKH12946.1"/>
    </source>
</evidence>
<gene>
    <name evidence="2" type="ORF">DU34_11240</name>
    <name evidence="4" type="ORF">DU35_06600</name>
    <name evidence="7" type="ORF">DU36_07245</name>
    <name evidence="17" type="ORF">DU37_07585</name>
    <name evidence="5" type="ORF">DU39_07975</name>
    <name evidence="1" type="ORF">DU40_01150</name>
    <name evidence="6" type="ORF">DU41_05565</name>
    <name evidence="12" type="ORF">DU42_14400</name>
    <name evidence="14" type="ORF">DU44_13025</name>
    <name evidence="16" type="ORF">DU48_01460</name>
    <name evidence="3" type="ORF">DU49_07230</name>
    <name evidence="20" type="ORF">DU50_01625</name>
    <name evidence="11" type="ORF">DU51_07670</name>
    <name evidence="19" type="ORF">DU54_01605</name>
    <name evidence="10" type="ORF">DU56_04965</name>
    <name evidence="9" type="ORF">DU57_14320</name>
    <name evidence="8" type="ORF">DU61_13010</name>
    <name evidence="13" type="ORF">DU62_05420</name>
    <name evidence="15" type="ORF">DU65_03980</name>
    <name evidence="18" type="ORF">DU71_06825</name>
    <name evidence="22" type="ORF">DU72_14375</name>
    <name evidence="26" type="ORF">DU73_13215</name>
    <name evidence="24" type="ORF">DU74_19890</name>
    <name evidence="25" type="ORF">DU75_01470</name>
    <name evidence="23" type="ORF">DU76_02835</name>
    <name evidence="28" type="ORF">DU78_00765</name>
    <name evidence="31" type="ORF">DU83_03395</name>
    <name evidence="30" type="ORF">DU84_04430</name>
    <name evidence="21" type="ORF">DU85_18015</name>
    <name evidence="27" type="ORF">DU86_02660</name>
    <name evidence="29" type="ORF">DU88_01840</name>
</gene>
<evidence type="ECO:0000313" key="36">
    <source>
        <dbReference type="Proteomes" id="UP000034021"/>
    </source>
</evidence>
<dbReference type="EMBL" id="JJOU01000116">
    <property type="protein sequence ID" value="KKG13698.1"/>
    <property type="molecule type" value="Genomic_DNA"/>
</dbReference>
<evidence type="ECO:0000313" key="18">
    <source>
        <dbReference type="EMBL" id="KKH35712.1"/>
    </source>
</evidence>
<name>A0A0F8EFV8_METMZ</name>
<dbReference type="EMBL" id="JJQW01000105">
    <property type="protein sequence ID" value="KKH85882.1"/>
    <property type="molecule type" value="Genomic_DNA"/>
</dbReference>
<dbReference type="Proteomes" id="UP000034151">
    <property type="component" value="Unassembled WGS sequence"/>
</dbReference>
<evidence type="ECO:0000313" key="24">
    <source>
        <dbReference type="EMBL" id="KKH60824.1"/>
    </source>
</evidence>
<dbReference type="Proteomes" id="UP000034672">
    <property type="component" value="Unassembled WGS sequence"/>
</dbReference>
<evidence type="ECO:0000313" key="12">
    <source>
        <dbReference type="EMBL" id="KKH07545.1"/>
    </source>
</evidence>
<evidence type="ECO:0000313" key="14">
    <source>
        <dbReference type="EMBL" id="KKH15168.1"/>
    </source>
</evidence>
<dbReference type="Proteomes" id="UP000034872">
    <property type="component" value="Unassembled WGS sequence"/>
</dbReference>
<dbReference type="EMBL" id="JJQA01000089">
    <property type="protein sequence ID" value="KKH15168.1"/>
    <property type="molecule type" value="Genomic_DNA"/>
</dbReference>
<dbReference type="EMBL" id="JJPH01000083">
    <property type="protein sequence ID" value="KKG51668.1"/>
    <property type="molecule type" value="Genomic_DNA"/>
</dbReference>
<dbReference type="Proteomes" id="UP000034047">
    <property type="component" value="Unassembled WGS sequence"/>
</dbReference>
<dbReference type="Proteomes" id="UP000034547">
    <property type="component" value="Unassembled WGS sequence"/>
</dbReference>
<dbReference type="EMBL" id="JJQO01000237">
    <property type="protein sequence ID" value="KKH62267.1"/>
    <property type="molecule type" value="Genomic_DNA"/>
</dbReference>
<evidence type="ECO:0000313" key="50">
    <source>
        <dbReference type="Proteomes" id="UP000034667"/>
    </source>
</evidence>
<evidence type="ECO:0000313" key="27">
    <source>
        <dbReference type="EMBL" id="KKH75713.1"/>
    </source>
</evidence>
<evidence type="ECO:0000313" key="19">
    <source>
        <dbReference type="EMBL" id="KKH37963.1"/>
    </source>
</evidence>
<evidence type="ECO:0000313" key="8">
    <source>
        <dbReference type="EMBL" id="KKG81364.1"/>
    </source>
</evidence>
<evidence type="ECO:0000313" key="16">
    <source>
        <dbReference type="EMBL" id="KKH22836.1"/>
    </source>
</evidence>
<dbReference type="EMBL" id="JJPZ01000037">
    <property type="protein sequence ID" value="KKH12946.1"/>
    <property type="molecule type" value="Genomic_DNA"/>
</dbReference>
<evidence type="ECO:0000313" key="48">
    <source>
        <dbReference type="Proteomes" id="UP000034577"/>
    </source>
</evidence>
<dbReference type="Proteomes" id="UP000034733">
    <property type="component" value="Unassembled WGS sequence"/>
</dbReference>
<dbReference type="Proteomes" id="UP000034021">
    <property type="component" value="Unassembled WGS sequence"/>
</dbReference>
<evidence type="ECO:0000313" key="20">
    <source>
        <dbReference type="EMBL" id="KKH38624.1"/>
    </source>
</evidence>
<evidence type="ECO:0000313" key="59">
    <source>
        <dbReference type="Proteomes" id="UP000034937"/>
    </source>
</evidence>
<dbReference type="EMBL" id="JJPB01000130">
    <property type="protein sequence ID" value="KKG28533.1"/>
    <property type="molecule type" value="Genomic_DNA"/>
</dbReference>
<evidence type="ECO:0000313" key="9">
    <source>
        <dbReference type="EMBL" id="KKG84759.1"/>
    </source>
</evidence>
<evidence type="ECO:0000313" key="53">
    <source>
        <dbReference type="Proteomes" id="UP000034733"/>
    </source>
</evidence>
<evidence type="ECO:0000313" key="60">
    <source>
        <dbReference type="Proteomes" id="UP000034944"/>
    </source>
</evidence>
<dbReference type="Proteomes" id="UP000034387">
    <property type="component" value="Unassembled WGS sequence"/>
</dbReference>
<evidence type="ECO:0000313" key="11">
    <source>
        <dbReference type="EMBL" id="KKH06069.1"/>
    </source>
</evidence>
<evidence type="ECO:0000313" key="30">
    <source>
        <dbReference type="EMBL" id="KKH98279.1"/>
    </source>
</evidence>
<evidence type="ECO:0000313" key="44">
    <source>
        <dbReference type="Proteomes" id="UP000034338"/>
    </source>
</evidence>
<dbReference type="EMBL" id="JJPD01000109">
    <property type="protein sequence ID" value="KKG40861.1"/>
    <property type="molecule type" value="Genomic_DNA"/>
</dbReference>
<dbReference type="AlphaFoldDB" id="A0A0F8EFV8"/>
<dbReference type="Proteomes" id="UP000033864">
    <property type="component" value="Unassembled WGS sequence"/>
</dbReference>
<dbReference type="EMBL" id="JJQC01000096">
    <property type="protein sequence ID" value="KKH20503.1"/>
    <property type="molecule type" value="Genomic_DNA"/>
</dbReference>
<evidence type="ECO:0000313" key="61">
    <source>
        <dbReference type="Proteomes" id="UP000034950"/>
    </source>
</evidence>
<evidence type="ECO:0000313" key="34">
    <source>
        <dbReference type="Proteomes" id="UP000033889"/>
    </source>
</evidence>
<dbReference type="Proteomes" id="UP000034064">
    <property type="component" value="Unassembled WGS sequence"/>
</dbReference>
<evidence type="ECO:0000313" key="7">
    <source>
        <dbReference type="EMBL" id="KKG51668.1"/>
    </source>
</evidence>
<evidence type="ECO:0000313" key="58">
    <source>
        <dbReference type="Proteomes" id="UP000034925"/>
    </source>
</evidence>
<evidence type="ECO:0000313" key="42">
    <source>
        <dbReference type="Proteomes" id="UP000034253"/>
    </source>
</evidence>
<dbReference type="EMBL" id="JJPE01000034">
    <property type="protein sequence ID" value="KKG46816.1"/>
    <property type="molecule type" value="Genomic_DNA"/>
</dbReference>
<evidence type="ECO:0000313" key="28">
    <source>
        <dbReference type="EMBL" id="KKH79399.1"/>
    </source>
</evidence>
<dbReference type="EMBL" id="JJQK01000077">
    <property type="protein sequence ID" value="KKH53495.1"/>
    <property type="molecule type" value="Genomic_DNA"/>
</dbReference>
<dbReference type="EMBL" id="JJPY01000106">
    <property type="protein sequence ID" value="KKH06069.1"/>
    <property type="molecule type" value="Genomic_DNA"/>
</dbReference>
<evidence type="ECO:0000313" key="45">
    <source>
        <dbReference type="Proteomes" id="UP000034387"/>
    </source>
</evidence>
<sequence length="65" mass="7452">MLLYLCTWFDFKLDHLFSMRVIIFAITVGKGSGGKPGNKEVASSQPHRESISCFWQAAVFHLDRY</sequence>
<dbReference type="Proteomes" id="UP000034925">
    <property type="component" value="Unassembled WGS sequence"/>
</dbReference>
<evidence type="ECO:0000313" key="17">
    <source>
        <dbReference type="EMBL" id="KKH28382.1"/>
    </source>
</evidence>
<evidence type="ECO:0000313" key="39">
    <source>
        <dbReference type="Proteomes" id="UP000034151"/>
    </source>
</evidence>
<dbReference type="Proteomes" id="UP000034692">
    <property type="component" value="Unassembled WGS sequence"/>
</dbReference>